<dbReference type="OrthoDB" id="8562153at2"/>
<gene>
    <name evidence="2" type="ORF">SAMN05428957_101509</name>
</gene>
<accession>A0A1G9PMJ2</accession>
<evidence type="ECO:0008006" key="4">
    <source>
        <dbReference type="Google" id="ProtNLM"/>
    </source>
</evidence>
<name>A0A1G9PMJ2_9BURK</name>
<dbReference type="EMBL" id="FNHP01000001">
    <property type="protein sequence ID" value="SDL99919.1"/>
    <property type="molecule type" value="Genomic_DNA"/>
</dbReference>
<reference evidence="3" key="1">
    <citation type="submission" date="2016-10" db="EMBL/GenBank/DDBJ databases">
        <authorList>
            <person name="Varghese N."/>
            <person name="Submissions S."/>
        </authorList>
    </citation>
    <scope>NUCLEOTIDE SEQUENCE [LARGE SCALE GENOMIC DNA]</scope>
    <source>
        <strain evidence="3">EPL6</strain>
    </source>
</reference>
<evidence type="ECO:0000256" key="1">
    <source>
        <dbReference type="SAM" id="Phobius"/>
    </source>
</evidence>
<evidence type="ECO:0000313" key="3">
    <source>
        <dbReference type="Proteomes" id="UP000198552"/>
    </source>
</evidence>
<dbReference type="Proteomes" id="UP000198552">
    <property type="component" value="Unassembled WGS sequence"/>
</dbReference>
<dbReference type="STRING" id="1527607.SAMN05428957_101509"/>
<proteinExistence type="predicted"/>
<organism evidence="2 3">
    <name type="scientific">Oryzisolibacter propanilivorax</name>
    <dbReference type="NCBI Taxonomy" id="1527607"/>
    <lineage>
        <taxon>Bacteria</taxon>
        <taxon>Pseudomonadati</taxon>
        <taxon>Pseudomonadota</taxon>
        <taxon>Betaproteobacteria</taxon>
        <taxon>Burkholderiales</taxon>
        <taxon>Comamonadaceae</taxon>
        <taxon>Oryzisolibacter</taxon>
    </lineage>
</organism>
<dbReference type="Pfam" id="PF12279">
    <property type="entry name" value="DUF3619"/>
    <property type="match status" value="1"/>
</dbReference>
<evidence type="ECO:0000313" key="2">
    <source>
        <dbReference type="EMBL" id="SDL99919.1"/>
    </source>
</evidence>
<dbReference type="RefSeq" id="WP_091566296.1">
    <property type="nucleotide sequence ID" value="NZ_FNHP01000001.1"/>
</dbReference>
<dbReference type="AlphaFoldDB" id="A0A1G9PMJ2"/>
<feature type="transmembrane region" description="Helical" evidence="1">
    <location>
        <begin position="93"/>
        <end position="115"/>
    </location>
</feature>
<protein>
    <recommendedName>
        <fullName evidence="4">DUF3619 family protein</fullName>
    </recommendedName>
</protein>
<keyword evidence="1" id="KW-1133">Transmembrane helix</keyword>
<keyword evidence="1" id="KW-0472">Membrane</keyword>
<keyword evidence="3" id="KW-1185">Reference proteome</keyword>
<dbReference type="InterPro" id="IPR022064">
    <property type="entry name" value="DUF3619"/>
</dbReference>
<keyword evidence="1" id="KW-0812">Transmembrane</keyword>
<sequence>MTRPPEPSAESTLAGDAYARRIAARLTEGSTDLPHDITERLRAARIQALARRKRAVALAPAVRHAPQTQIVHLGGGAAALSGMPGGDQSRGGWWRAWASAVPLLALLGGLVFINLSQDDSLASELAEVDAALLADDLPPSAYADPGFVQYLRVTAPAR</sequence>